<proteinExistence type="predicted"/>
<dbReference type="CDD" id="cd17060">
    <property type="entry name" value="Ubl_RB1CC1"/>
    <property type="match status" value="1"/>
</dbReference>
<dbReference type="AlphaFoldDB" id="A0A7R9BQY2"/>
<dbReference type="InterPro" id="IPR045326">
    <property type="entry name" value="ATG17-like_dom"/>
</dbReference>
<evidence type="ECO:0000256" key="1">
    <source>
        <dbReference type="ARBA" id="ARBA00023006"/>
    </source>
</evidence>
<evidence type="ECO:0000256" key="3">
    <source>
        <dbReference type="SAM" id="MobiDB-lite"/>
    </source>
</evidence>
<dbReference type="EMBL" id="OA883873">
    <property type="protein sequence ID" value="CAD7279872.1"/>
    <property type="molecule type" value="Genomic_DNA"/>
</dbReference>
<dbReference type="GO" id="GO:0000045">
    <property type="term" value="P:autophagosome assembly"/>
    <property type="evidence" value="ECO:0007669"/>
    <property type="project" value="InterPro"/>
</dbReference>
<dbReference type="Gene3D" id="3.10.20.90">
    <property type="entry name" value="Phosphatidylinositol 3-kinase Catalytic Subunit, Chain A, domain 1"/>
    <property type="match status" value="1"/>
</dbReference>
<feature type="region of interest" description="Disordered" evidence="3">
    <location>
        <begin position="526"/>
        <end position="552"/>
    </location>
</feature>
<keyword evidence="6" id="KW-1185">Reference proteome</keyword>
<dbReference type="GO" id="GO:0061723">
    <property type="term" value="P:glycophagy"/>
    <property type="evidence" value="ECO:0007669"/>
    <property type="project" value="TreeGrafter"/>
</dbReference>
<evidence type="ECO:0000256" key="2">
    <source>
        <dbReference type="SAM" id="Coils"/>
    </source>
</evidence>
<feature type="coiled-coil region" evidence="2">
    <location>
        <begin position="226"/>
        <end position="259"/>
    </location>
</feature>
<dbReference type="PANTHER" id="PTHR13222">
    <property type="entry name" value="RB1-INDUCIBLE COILED-COIL"/>
    <property type="match status" value="1"/>
</dbReference>
<evidence type="ECO:0000259" key="4">
    <source>
        <dbReference type="Pfam" id="PF04108"/>
    </source>
</evidence>
<name>A0A7R9BQY2_9CRUS</name>
<dbReference type="GO" id="GO:0061709">
    <property type="term" value="P:reticulophagy"/>
    <property type="evidence" value="ECO:0007669"/>
    <property type="project" value="TreeGrafter"/>
</dbReference>
<dbReference type="OrthoDB" id="447953at2759"/>
<dbReference type="GO" id="GO:1990316">
    <property type="term" value="C:Atg1/ULK1 kinase complex"/>
    <property type="evidence" value="ECO:0007669"/>
    <property type="project" value="TreeGrafter"/>
</dbReference>
<dbReference type="Pfam" id="PF04108">
    <property type="entry name" value="ATG17_like"/>
    <property type="match status" value="1"/>
</dbReference>
<gene>
    <name evidence="5" type="ORF">NMOB1V02_LOCUS7536</name>
</gene>
<keyword evidence="1" id="KW-0072">Autophagy</keyword>
<evidence type="ECO:0000313" key="5">
    <source>
        <dbReference type="EMBL" id="CAD7279872.1"/>
    </source>
</evidence>
<dbReference type="GO" id="GO:0034045">
    <property type="term" value="C:phagophore assembly site membrane"/>
    <property type="evidence" value="ECO:0007669"/>
    <property type="project" value="TreeGrafter"/>
</dbReference>
<dbReference type="Proteomes" id="UP000678499">
    <property type="component" value="Unassembled WGS sequence"/>
</dbReference>
<dbReference type="PANTHER" id="PTHR13222:SF1">
    <property type="entry name" value="RB1-INDUCIBLE COILED-COIL PROTEIN 1"/>
    <property type="match status" value="1"/>
</dbReference>
<protein>
    <recommendedName>
        <fullName evidence="4">Autophagy protein ATG17-like domain-containing protein</fullName>
    </recommendedName>
</protein>
<keyword evidence="2" id="KW-0175">Coiled coil</keyword>
<dbReference type="GO" id="GO:0060090">
    <property type="term" value="F:molecular adaptor activity"/>
    <property type="evidence" value="ECO:0007669"/>
    <property type="project" value="TreeGrafter"/>
</dbReference>
<dbReference type="GO" id="GO:0000422">
    <property type="term" value="P:autophagy of mitochondrion"/>
    <property type="evidence" value="ECO:0007669"/>
    <property type="project" value="TreeGrafter"/>
</dbReference>
<dbReference type="InterPro" id="IPR040040">
    <property type="entry name" value="ATG11"/>
</dbReference>
<evidence type="ECO:0000313" key="6">
    <source>
        <dbReference type="Proteomes" id="UP000678499"/>
    </source>
</evidence>
<feature type="domain" description="Autophagy protein ATG17-like" evidence="4">
    <location>
        <begin position="99"/>
        <end position="400"/>
    </location>
</feature>
<sequence length="1084" mass="123323">MIYIFHVDRGVMLKFEVSIALGSVENLKKVISSTIRIPPEFQILMLSGGTVLMDSDKVCSHNGGTDTCPFFLFSKPKREQNCWIDWRVDSPLSSSLEISEGWATAVANLEDVVSRFEVSWKTLKERYDEYLNKREFYIKLVEMNLPGDLENLSKIPILSCLLEYDECGNPDQPKSLFEWIGSQRLEDFATQIVASLKAMDENKLSEMEKEVDTTVTQASQKKFLEIQGLSKRLSSLDSILEEAKQLERLQKDIAQSLHQNQTRINMLNDRDVLPDLCESHKNHLNDMIRCNEQLKSYLQRISKAKDELSASICGRLRWVVLVHQRIFDADNRVKMYMESLKRLSTGLSFAEMIHLCPELYLNSVMEVARRRAFSDAYAAWSSEVATRAQELYEEEVTFREGLNNQLRSHFLLQLFPGMNELPPDFATKAPDLFDQSLPNVTLAELDFLRDALGSENDWRLPENISVTLPRLELQVVKLFPQEAPIDANLDSGNVFQNAVMPSVNPQEDKSSDFFERKPSVEMYASAFEGSTDGTRDDAESLDSRTVGGDVDDEVFRTASEGEETGESAFSESMTTLKASESGCSPAACASEATSTDAPDIAEGRVSESKEMLGLRTTQLANLRSALRTVSQEMQLLKDCRDSLAQEFETYCNDLTVYWGELNQNLEKAHSVMKTNDKEREATVQQHVEEAAQALNAKHALELFSLRQELRIIQESAQHNNGSLQMQCKELKMLLEQQQQDWDQEKRRLVDEKVTELEALKQTLTLEMEVELENVRESIGRRQNIEIEGMEQDLLNSRTEINRTVEERKALEDLVDRLRDELEVRCKEINDLRSRLQHEKEDRQQETLKHKIEIEGLRSRYKMMTSSSISHSPPSSLYLTESVVSQSPVHVTRSRVLKDVEVMTDAVLSESSGRMVRSAFESDECAQEQSIERQKRFGGLSQDFTGFDLGASAMSIATYNPIDEVPVSDAELVRLNCALKRENSSLREQLLSMPKKSSSLQGKLTTNSCNIGDVVLVRWDPSNLRYTIHQDGPSNYFLHLDSVRDLGLPCGEDEANCCRSLFMVAEVVNRETCLAKKDFRPYGRY</sequence>
<feature type="compositionally biased region" description="Basic and acidic residues" evidence="3">
    <location>
        <begin position="533"/>
        <end position="542"/>
    </location>
</feature>
<dbReference type="GO" id="GO:0034727">
    <property type="term" value="P:piecemeal microautophagy of the nucleus"/>
    <property type="evidence" value="ECO:0007669"/>
    <property type="project" value="TreeGrafter"/>
</dbReference>
<organism evidence="5">
    <name type="scientific">Notodromas monacha</name>
    <dbReference type="NCBI Taxonomy" id="399045"/>
    <lineage>
        <taxon>Eukaryota</taxon>
        <taxon>Metazoa</taxon>
        <taxon>Ecdysozoa</taxon>
        <taxon>Arthropoda</taxon>
        <taxon>Crustacea</taxon>
        <taxon>Oligostraca</taxon>
        <taxon>Ostracoda</taxon>
        <taxon>Podocopa</taxon>
        <taxon>Podocopida</taxon>
        <taxon>Cypridocopina</taxon>
        <taxon>Cypridoidea</taxon>
        <taxon>Cyprididae</taxon>
        <taxon>Notodromas</taxon>
    </lineage>
</organism>
<feature type="coiled-coil region" evidence="2">
    <location>
        <begin position="720"/>
        <end position="751"/>
    </location>
</feature>
<accession>A0A7R9BQY2</accession>
<dbReference type="EMBL" id="CAJPEX010001836">
    <property type="protein sequence ID" value="CAG0920024.1"/>
    <property type="molecule type" value="Genomic_DNA"/>
</dbReference>
<feature type="coiled-coil region" evidence="2">
    <location>
        <begin position="786"/>
        <end position="848"/>
    </location>
</feature>
<dbReference type="GO" id="GO:0034517">
    <property type="term" value="P:ribophagy"/>
    <property type="evidence" value="ECO:0007669"/>
    <property type="project" value="TreeGrafter"/>
</dbReference>
<dbReference type="GO" id="GO:0019901">
    <property type="term" value="F:protein kinase binding"/>
    <property type="evidence" value="ECO:0007669"/>
    <property type="project" value="TreeGrafter"/>
</dbReference>
<reference evidence="5" key="1">
    <citation type="submission" date="2020-11" db="EMBL/GenBank/DDBJ databases">
        <authorList>
            <person name="Tran Van P."/>
        </authorList>
    </citation>
    <scope>NUCLEOTIDE SEQUENCE</scope>
</reference>